<dbReference type="InterPro" id="IPR016039">
    <property type="entry name" value="Thiolase-like"/>
</dbReference>
<evidence type="ECO:0000313" key="17">
    <source>
        <dbReference type="EMBL" id="CAF2184509.1"/>
    </source>
</evidence>
<keyword evidence="11 14" id="KW-0012">Acyltransferase</keyword>
<keyword evidence="7" id="KW-0479">Metal-binding</keyword>
<evidence type="ECO:0000256" key="4">
    <source>
        <dbReference type="ARBA" id="ARBA00011881"/>
    </source>
</evidence>
<dbReference type="PANTHER" id="PTHR18919:SF156">
    <property type="entry name" value="ACETYL-COA ACETYLTRANSFERASE, MITOCHONDRIAL"/>
    <property type="match status" value="1"/>
</dbReference>
<feature type="domain" description="Thiolase N-terminal" evidence="15">
    <location>
        <begin position="40"/>
        <end position="294"/>
    </location>
</feature>
<gene>
    <name evidence="17" type="ORF">MBJ925_LOCUS34540</name>
</gene>
<feature type="binding site" evidence="13">
    <location>
        <begin position="255"/>
        <end position="257"/>
    </location>
    <ligand>
        <name>CoA</name>
        <dbReference type="ChEBI" id="CHEBI:57287"/>
    </ligand>
</feature>
<dbReference type="NCBIfam" id="TIGR01930">
    <property type="entry name" value="AcCoA-C-Actrans"/>
    <property type="match status" value="1"/>
</dbReference>
<evidence type="ECO:0000256" key="5">
    <source>
        <dbReference type="ARBA" id="ARBA00012705"/>
    </source>
</evidence>
<evidence type="ECO:0000256" key="8">
    <source>
        <dbReference type="ARBA" id="ARBA00022946"/>
    </source>
</evidence>
<proteinExistence type="inferred from homology"/>
<feature type="active site" description="Proton acceptor" evidence="12">
    <location>
        <position position="381"/>
    </location>
</feature>
<dbReference type="AlphaFoldDB" id="A0A816Z513"/>
<dbReference type="SUPFAM" id="SSF53901">
    <property type="entry name" value="Thiolase-like"/>
    <property type="match status" value="2"/>
</dbReference>
<organism evidence="17 18">
    <name type="scientific">Rotaria magnacalcarata</name>
    <dbReference type="NCBI Taxonomy" id="392030"/>
    <lineage>
        <taxon>Eukaryota</taxon>
        <taxon>Metazoa</taxon>
        <taxon>Spiralia</taxon>
        <taxon>Gnathifera</taxon>
        <taxon>Rotifera</taxon>
        <taxon>Eurotatoria</taxon>
        <taxon>Bdelloidea</taxon>
        <taxon>Philodinida</taxon>
        <taxon>Philodinidae</taxon>
        <taxon>Rotaria</taxon>
    </lineage>
</organism>
<dbReference type="GO" id="GO:0003985">
    <property type="term" value="F:acetyl-CoA C-acetyltransferase activity"/>
    <property type="evidence" value="ECO:0007669"/>
    <property type="project" value="UniProtKB-EC"/>
</dbReference>
<comment type="similarity">
    <text evidence="3 14">Belongs to the thiolase-like superfamily. Thiolase family.</text>
</comment>
<dbReference type="InterPro" id="IPR020610">
    <property type="entry name" value="Thiolase_AS"/>
</dbReference>
<dbReference type="GO" id="GO:0006635">
    <property type="term" value="P:fatty acid beta-oxidation"/>
    <property type="evidence" value="ECO:0007669"/>
    <property type="project" value="TreeGrafter"/>
</dbReference>
<keyword evidence="8" id="KW-0809">Transit peptide</keyword>
<evidence type="ECO:0000313" key="18">
    <source>
        <dbReference type="Proteomes" id="UP000663824"/>
    </source>
</evidence>
<feature type="binding site" evidence="13">
    <location>
        <position position="260"/>
    </location>
    <ligand>
        <name>CoA</name>
        <dbReference type="ChEBI" id="CHEBI:57287"/>
    </ligand>
</feature>
<dbReference type="GO" id="GO:0046872">
    <property type="term" value="F:metal ion binding"/>
    <property type="evidence" value="ECO:0007669"/>
    <property type="project" value="UniProtKB-KW"/>
</dbReference>
<dbReference type="InterPro" id="IPR020613">
    <property type="entry name" value="Thiolase_CS"/>
</dbReference>
<accession>A0A816Z513</accession>
<dbReference type="PANTHER" id="PTHR18919">
    <property type="entry name" value="ACETYL-COA C-ACYLTRANSFERASE"/>
    <property type="match status" value="1"/>
</dbReference>
<evidence type="ECO:0000256" key="7">
    <source>
        <dbReference type="ARBA" id="ARBA00022723"/>
    </source>
</evidence>
<dbReference type="InterPro" id="IPR020616">
    <property type="entry name" value="Thiolase_N"/>
</dbReference>
<reference evidence="17" key="1">
    <citation type="submission" date="2021-02" db="EMBL/GenBank/DDBJ databases">
        <authorList>
            <person name="Nowell W R."/>
        </authorList>
    </citation>
    <scope>NUCLEOTIDE SEQUENCE</scope>
</reference>
<evidence type="ECO:0000256" key="11">
    <source>
        <dbReference type="ARBA" id="ARBA00023315"/>
    </source>
</evidence>
<evidence type="ECO:0000256" key="14">
    <source>
        <dbReference type="RuleBase" id="RU003557"/>
    </source>
</evidence>
<evidence type="ECO:0000256" key="12">
    <source>
        <dbReference type="PIRSR" id="PIRSR000429-1"/>
    </source>
</evidence>
<dbReference type="GO" id="GO:0005739">
    <property type="term" value="C:mitochondrion"/>
    <property type="evidence" value="ECO:0007669"/>
    <property type="project" value="UniProtKB-SubCell"/>
</dbReference>
<feature type="domain" description="Thiolase C-terminal" evidence="16">
    <location>
        <begin position="303"/>
        <end position="422"/>
    </location>
</feature>
<dbReference type="PIRSF" id="PIRSF000429">
    <property type="entry name" value="Ac-CoA_Ac_transf"/>
    <property type="match status" value="1"/>
</dbReference>
<keyword evidence="9" id="KW-0630">Potassium</keyword>
<feature type="binding site" evidence="13">
    <location>
        <position position="217"/>
    </location>
    <ligand>
        <name>CoA</name>
        <dbReference type="ChEBI" id="CHEBI:57287"/>
    </ligand>
</feature>
<dbReference type="EC" id="2.3.1.9" evidence="5"/>
<comment type="pathway">
    <text evidence="2">Lipid metabolism.</text>
</comment>
<dbReference type="EMBL" id="CAJNRE010018946">
    <property type="protein sequence ID" value="CAF2184509.1"/>
    <property type="molecule type" value="Genomic_DNA"/>
</dbReference>
<comment type="subcellular location">
    <subcellularLocation>
        <location evidence="1">Mitochondrion</location>
    </subcellularLocation>
</comment>
<dbReference type="CDD" id="cd00751">
    <property type="entry name" value="thiolase"/>
    <property type="match status" value="1"/>
</dbReference>
<evidence type="ECO:0000259" key="16">
    <source>
        <dbReference type="Pfam" id="PF02803"/>
    </source>
</evidence>
<evidence type="ECO:0000256" key="10">
    <source>
        <dbReference type="ARBA" id="ARBA00023128"/>
    </source>
</evidence>
<dbReference type="PROSITE" id="PS00098">
    <property type="entry name" value="THIOLASE_1"/>
    <property type="match status" value="1"/>
</dbReference>
<evidence type="ECO:0000256" key="6">
    <source>
        <dbReference type="ARBA" id="ARBA00022679"/>
    </source>
</evidence>
<protein>
    <recommendedName>
        <fullName evidence="5">acetyl-CoA C-acetyltransferase</fullName>
        <ecNumber evidence="5">2.3.1.9</ecNumber>
    </recommendedName>
</protein>
<dbReference type="Pfam" id="PF00108">
    <property type="entry name" value="Thiolase_N"/>
    <property type="match status" value="1"/>
</dbReference>
<evidence type="ECO:0000256" key="13">
    <source>
        <dbReference type="PIRSR" id="PIRSR000429-2"/>
    </source>
</evidence>
<dbReference type="PROSITE" id="PS00737">
    <property type="entry name" value="THIOLASE_2"/>
    <property type="match status" value="1"/>
</dbReference>
<feature type="binding site" evidence="13">
    <location>
        <position position="280"/>
    </location>
    <ligand>
        <name>CoA</name>
        <dbReference type="ChEBI" id="CHEBI:57287"/>
    </ligand>
</feature>
<dbReference type="InterPro" id="IPR020615">
    <property type="entry name" value="Thiolase_acyl_enz_int_AS"/>
</dbReference>
<dbReference type="InterPro" id="IPR002155">
    <property type="entry name" value="Thiolase"/>
</dbReference>
<evidence type="ECO:0000256" key="1">
    <source>
        <dbReference type="ARBA" id="ARBA00004173"/>
    </source>
</evidence>
<dbReference type="Gene3D" id="3.40.47.10">
    <property type="match status" value="2"/>
</dbReference>
<comment type="caution">
    <text evidence="17">The sequence shown here is derived from an EMBL/GenBank/DDBJ whole genome shotgun (WGS) entry which is preliminary data.</text>
</comment>
<evidence type="ECO:0000256" key="9">
    <source>
        <dbReference type="ARBA" id="ARBA00022958"/>
    </source>
</evidence>
<dbReference type="Proteomes" id="UP000663824">
    <property type="component" value="Unassembled WGS sequence"/>
</dbReference>
<dbReference type="FunFam" id="3.40.47.10:FF:000007">
    <property type="entry name" value="acetyl-CoA acetyltransferase, mitochondrial"/>
    <property type="match status" value="1"/>
</dbReference>
<keyword evidence="6 14" id="KW-0808">Transferase</keyword>
<dbReference type="PROSITE" id="PS00099">
    <property type="entry name" value="THIOLASE_3"/>
    <property type="match status" value="1"/>
</dbReference>
<sequence length="423" mass="44932">MISRLSVSKLSRLFGSNCFPISFTTYQHRSASTNSNLNEVVIVSAARTPIGSFRGSLASVSATKLGATAIKACLERAKIPANRIQEVYMGNVVQAGTGQAPARQASIYAGLPQETICTTVNKVCASGMKAIMIASQSLMCGHQDIMIAGGMESMSNVPYYLARGDTPYGNIQLEDGIAKDGLTDVYDRVPMGLCAEKTAKNEKFSRADQDAYAKQSYERTAKAWKEGIFNAEIVPVTVTTKKGEILVKEDEEYKRVDFEKMKTLRTVFQKDGTITAANASKINDGAAACLLMTRRAAEELGCKPLARIVAFADAAAAPMDFSTAPALAIPKLLKLANVNKNDIAMWEINEAFSVVALANGKLIGISNDKLNMHGGGVALGHPIGMSGARLVVHLCHSLKPGEKGVAGICNGGGGASSIMIEKL</sequence>
<evidence type="ECO:0000259" key="15">
    <source>
        <dbReference type="Pfam" id="PF00108"/>
    </source>
</evidence>
<name>A0A816Z513_9BILA</name>
<comment type="subunit">
    <text evidence="4">Homotetramer.</text>
</comment>
<dbReference type="Pfam" id="PF02803">
    <property type="entry name" value="Thiolase_C"/>
    <property type="match status" value="1"/>
</dbReference>
<evidence type="ECO:0000256" key="2">
    <source>
        <dbReference type="ARBA" id="ARBA00005189"/>
    </source>
</evidence>
<feature type="active site" description="Proton acceptor" evidence="12">
    <location>
        <position position="409"/>
    </location>
</feature>
<feature type="active site" description="Acyl-thioester intermediate" evidence="12">
    <location>
        <position position="124"/>
    </location>
</feature>
<keyword evidence="10" id="KW-0496">Mitochondrion</keyword>
<dbReference type="InterPro" id="IPR020617">
    <property type="entry name" value="Thiolase_C"/>
</dbReference>
<evidence type="ECO:0000256" key="3">
    <source>
        <dbReference type="ARBA" id="ARBA00010982"/>
    </source>
</evidence>